<dbReference type="Pfam" id="PF00076">
    <property type="entry name" value="RRM_1"/>
    <property type="match status" value="5"/>
</dbReference>
<name>A0AAN6U5M7_9PEZI</name>
<evidence type="ECO:0000256" key="11">
    <source>
        <dbReference type="ARBA" id="ARBA00023242"/>
    </source>
</evidence>
<evidence type="ECO:0000256" key="1">
    <source>
        <dbReference type="ARBA" id="ARBA00004123"/>
    </source>
</evidence>
<keyword evidence="19" id="KW-1185">Reference proteome</keyword>
<feature type="compositionally biased region" description="Basic and acidic residues" evidence="15">
    <location>
        <begin position="411"/>
        <end position="422"/>
    </location>
</feature>
<evidence type="ECO:0000256" key="2">
    <source>
        <dbReference type="ARBA" id="ARBA00004496"/>
    </source>
</evidence>
<keyword evidence="4" id="KW-0813">Transport</keyword>
<evidence type="ECO:0000256" key="14">
    <source>
        <dbReference type="RuleBase" id="RU362004"/>
    </source>
</evidence>
<reference evidence="18" key="1">
    <citation type="journal article" date="2023" name="Mol. Phylogenet. Evol.">
        <title>Genome-scale phylogeny and comparative genomics of the fungal order Sordariales.</title>
        <authorList>
            <person name="Hensen N."/>
            <person name="Bonometti L."/>
            <person name="Westerberg I."/>
            <person name="Brannstrom I.O."/>
            <person name="Guillou S."/>
            <person name="Cros-Aarteil S."/>
            <person name="Calhoun S."/>
            <person name="Haridas S."/>
            <person name="Kuo A."/>
            <person name="Mondo S."/>
            <person name="Pangilinan J."/>
            <person name="Riley R."/>
            <person name="LaButti K."/>
            <person name="Andreopoulos B."/>
            <person name="Lipzen A."/>
            <person name="Chen C."/>
            <person name="Yan M."/>
            <person name="Daum C."/>
            <person name="Ng V."/>
            <person name="Clum A."/>
            <person name="Steindorff A."/>
            <person name="Ohm R.A."/>
            <person name="Martin F."/>
            <person name="Silar P."/>
            <person name="Natvig D.O."/>
            <person name="Lalanne C."/>
            <person name="Gautier V."/>
            <person name="Ament-Velasquez S.L."/>
            <person name="Kruys A."/>
            <person name="Hutchinson M.I."/>
            <person name="Powell A.J."/>
            <person name="Barry K."/>
            <person name="Miller A.N."/>
            <person name="Grigoriev I.V."/>
            <person name="Debuchy R."/>
            <person name="Gladieux P."/>
            <person name="Hiltunen Thoren M."/>
            <person name="Johannesson H."/>
        </authorList>
    </citation>
    <scope>NUCLEOTIDE SEQUENCE</scope>
    <source>
        <strain evidence="18">CBS 731.68</strain>
    </source>
</reference>
<organism evidence="18 19">
    <name type="scientific">Parathielavia appendiculata</name>
    <dbReference type="NCBI Taxonomy" id="2587402"/>
    <lineage>
        <taxon>Eukaryota</taxon>
        <taxon>Fungi</taxon>
        <taxon>Dikarya</taxon>
        <taxon>Ascomycota</taxon>
        <taxon>Pezizomycotina</taxon>
        <taxon>Sordariomycetes</taxon>
        <taxon>Sordariomycetidae</taxon>
        <taxon>Sordariales</taxon>
        <taxon>Chaetomiaceae</taxon>
        <taxon>Parathielavia</taxon>
    </lineage>
</organism>
<dbReference type="RefSeq" id="XP_062650656.1">
    <property type="nucleotide sequence ID" value="XM_062788341.1"/>
</dbReference>
<evidence type="ECO:0000256" key="15">
    <source>
        <dbReference type="SAM" id="MobiDB-lite"/>
    </source>
</evidence>
<evidence type="ECO:0000256" key="8">
    <source>
        <dbReference type="ARBA" id="ARBA00022816"/>
    </source>
</evidence>
<dbReference type="AlphaFoldDB" id="A0AAN6U5M7"/>
<comment type="subcellular location">
    <subcellularLocation>
        <location evidence="2 14">Cytoplasm</location>
    </subcellularLocation>
    <subcellularLocation>
        <location evidence="1">Nucleus</location>
    </subcellularLocation>
</comment>
<sequence>MAAPVAPGAVDQLAADLGNTNLNSADNRAAPAINTNVSPGEYQTDADTAGPTPSSAAPHPQSSASLYVGELDPSVTEAMLFELFSQIGSVASIRVCRDAVTRRSLGYAYVNYNSTADGEKALEELNYTLIKGRPCRIMWSQRDPALRKTGQGNVFIKNLDVAIDNKALHDTFAAFGNILSCKVAQDEHGNSKGYGFVHYETDEAAAQAIKHVNGMLLNEKKVYVGYHIPKKDRQSKFEEMKANFTNVYVKNINLEVTDDEFRELFAKYGDITSSSLARDAEGKSRGFGFVNFTAHASAARAVEELNGKEFRGQDLYVGRAQKKHEREEELRKSYEAARLEKANKYQGVNLYIKNLSDDVDDDKLRQMFSEFGPITSAKVMRDAVSEPSAEDDKEGKDKENKKEGEEAEAETGDKKADKKGDRRLGKSKGFGFVCFSNPDDATKAVAEMNQRMVDGKPLYVALAQRKDVRKSQLEASIQARNQLRMQQAAAQAGLPQQFMQAPVYYAPGQQPGFMPPGGRGMPFPQAGLGMPAVQGGRPGQFPPYAQQGGRGGMPPQQIPIYPGLGQFPPGAYPQPSNPQFLAAIQQLQQAPGLAGGRGGPGGRGMQGMPVPQPGMPAGPGMAGYPPNGRPQNGNMGGRGGPNRGGNFAAGRGAPPVGPLGAAGELNATSLLQSQLAATTSVQQQKQILGENLFPKIQAIQPELAGKITGMLLEMDNSELVNLLEDEAALIAKVNEAMAVYDEYVKSQQGSGQPAAQGEAEAEKPKDEKHEEKA</sequence>
<dbReference type="InterPro" id="IPR003954">
    <property type="entry name" value="RRM_euk-type"/>
</dbReference>
<dbReference type="Proteomes" id="UP001302602">
    <property type="component" value="Unassembled WGS sequence"/>
</dbReference>
<feature type="domain" description="RRM" evidence="16">
    <location>
        <begin position="64"/>
        <end position="142"/>
    </location>
</feature>
<feature type="region of interest" description="Disordered" evidence="15">
    <location>
        <begin position="379"/>
        <end position="422"/>
    </location>
</feature>
<accession>A0AAN6U5M7</accession>
<dbReference type="InterPro" id="IPR000504">
    <property type="entry name" value="RRM_dom"/>
</dbReference>
<dbReference type="GO" id="GO:0006417">
    <property type="term" value="P:regulation of translation"/>
    <property type="evidence" value="ECO:0007669"/>
    <property type="project" value="UniProtKB-KW"/>
</dbReference>
<keyword evidence="11" id="KW-0539">Nucleus</keyword>
<dbReference type="SUPFAM" id="SSF63570">
    <property type="entry name" value="PABC (PABP) domain"/>
    <property type="match status" value="1"/>
</dbReference>
<dbReference type="CDD" id="cd12380">
    <property type="entry name" value="RRM3_I_PABPs"/>
    <property type="match status" value="1"/>
</dbReference>
<dbReference type="FunFam" id="3.30.70.330:FF:000384">
    <property type="entry name" value="Polyadenylate-binding protein"/>
    <property type="match status" value="1"/>
</dbReference>
<dbReference type="FunFam" id="1.10.1900.10:FF:000004">
    <property type="entry name" value="Polyadenylate-binding protein"/>
    <property type="match status" value="1"/>
</dbReference>
<dbReference type="PROSITE" id="PS51309">
    <property type="entry name" value="PABC"/>
    <property type="match status" value="1"/>
</dbReference>
<comment type="caution">
    <text evidence="18">The sequence shown here is derived from an EMBL/GenBank/DDBJ whole genome shotgun (WGS) entry which is preliminary data.</text>
</comment>
<feature type="region of interest" description="Disordered" evidence="15">
    <location>
        <begin position="626"/>
        <end position="659"/>
    </location>
</feature>
<evidence type="ECO:0000256" key="9">
    <source>
        <dbReference type="ARBA" id="ARBA00022845"/>
    </source>
</evidence>
<feature type="domain" description="RRM" evidence="16">
    <location>
        <begin position="245"/>
        <end position="322"/>
    </location>
</feature>
<feature type="compositionally biased region" description="Low complexity" evidence="15">
    <location>
        <begin position="644"/>
        <end position="659"/>
    </location>
</feature>
<dbReference type="Pfam" id="PF00658">
    <property type="entry name" value="MLLE"/>
    <property type="match status" value="1"/>
</dbReference>
<dbReference type="GO" id="GO:0003723">
    <property type="term" value="F:RNA binding"/>
    <property type="evidence" value="ECO:0007669"/>
    <property type="project" value="UniProtKB-UniRule"/>
</dbReference>
<dbReference type="InterPro" id="IPR002004">
    <property type="entry name" value="PABP_HYD_C"/>
</dbReference>
<dbReference type="FunFam" id="3.30.70.330:FF:000003">
    <property type="entry name" value="Polyadenylate-binding protein"/>
    <property type="match status" value="1"/>
</dbReference>
<dbReference type="InterPro" id="IPR006515">
    <property type="entry name" value="PABP_1234"/>
</dbReference>
<keyword evidence="8" id="KW-0509">mRNA transport</keyword>
<dbReference type="CDD" id="cd12378">
    <property type="entry name" value="RRM1_I_PABPs"/>
    <property type="match status" value="1"/>
</dbReference>
<feature type="compositionally biased region" description="Basic and acidic residues" evidence="15">
    <location>
        <begin position="393"/>
        <end position="404"/>
    </location>
</feature>
<dbReference type="SMART" id="SM00517">
    <property type="entry name" value="PolyA"/>
    <property type="match status" value="1"/>
</dbReference>
<feature type="region of interest" description="Disordered" evidence="15">
    <location>
        <begin position="590"/>
        <end position="613"/>
    </location>
</feature>
<protein>
    <recommendedName>
        <fullName evidence="14">Polyadenylate-binding protein</fullName>
        <shortName evidence="14">PABP</shortName>
    </recommendedName>
</protein>
<evidence type="ECO:0000259" key="17">
    <source>
        <dbReference type="PROSITE" id="PS51309"/>
    </source>
</evidence>
<keyword evidence="5 14" id="KW-0963">Cytoplasm</keyword>
<reference evidence="18" key="2">
    <citation type="submission" date="2023-05" db="EMBL/GenBank/DDBJ databases">
        <authorList>
            <consortium name="Lawrence Berkeley National Laboratory"/>
            <person name="Steindorff A."/>
            <person name="Hensen N."/>
            <person name="Bonometti L."/>
            <person name="Westerberg I."/>
            <person name="Brannstrom I.O."/>
            <person name="Guillou S."/>
            <person name="Cros-Aarteil S."/>
            <person name="Calhoun S."/>
            <person name="Haridas S."/>
            <person name="Kuo A."/>
            <person name="Mondo S."/>
            <person name="Pangilinan J."/>
            <person name="Riley R."/>
            <person name="Labutti K."/>
            <person name="Andreopoulos B."/>
            <person name="Lipzen A."/>
            <person name="Chen C."/>
            <person name="Yanf M."/>
            <person name="Daum C."/>
            <person name="Ng V."/>
            <person name="Clum A."/>
            <person name="Ohm R."/>
            <person name="Martin F."/>
            <person name="Silar P."/>
            <person name="Natvig D."/>
            <person name="Lalanne C."/>
            <person name="Gautier V."/>
            <person name="Ament-Velasquez S.L."/>
            <person name="Kruys A."/>
            <person name="Hutchinson M.I."/>
            <person name="Powell A.J."/>
            <person name="Barry K."/>
            <person name="Miller A.N."/>
            <person name="Grigoriev I.V."/>
            <person name="Debuchy R."/>
            <person name="Gladieux P."/>
            <person name="Thoren M.H."/>
            <person name="Johannesson H."/>
        </authorList>
    </citation>
    <scope>NUCLEOTIDE SEQUENCE</scope>
    <source>
        <strain evidence="18">CBS 731.68</strain>
    </source>
</reference>
<dbReference type="InterPro" id="IPR034364">
    <property type="entry name" value="PABP_RRM1"/>
</dbReference>
<comment type="function">
    <text evidence="12">Binds the poly(A) tail of mRNA. Appears to be an important mediator of the multiple roles of the poly(A) tail in mRNA biogenesis, stability and translation. In the nucleus, involved in both mRNA cleavage and polyadenylation. Is also required for efficient mRNA export to the cytoplasm. Acts in concert with a poly(A)-specific nuclease (PAN) to affect poly(A) tail shortening, which may occur concomitantly with either nucleocytoplasmic mRNA transport or translational initiation. In the cytoplasm, stimulates translation initiation and regulates mRNA decay through translation termination-coupled poly(A) shortening, probably mediated by PAN.</text>
</comment>
<dbReference type="InterPro" id="IPR036053">
    <property type="entry name" value="PABP-dom"/>
</dbReference>
<feature type="compositionally biased region" description="Gly residues" evidence="15">
    <location>
        <begin position="593"/>
        <end position="605"/>
    </location>
</feature>
<evidence type="ECO:0000313" key="19">
    <source>
        <dbReference type="Proteomes" id="UP001302602"/>
    </source>
</evidence>
<dbReference type="SMART" id="SM00360">
    <property type="entry name" value="RRM"/>
    <property type="match status" value="4"/>
</dbReference>
<dbReference type="InterPro" id="IPR012677">
    <property type="entry name" value="Nucleotide-bd_a/b_plait_sf"/>
</dbReference>
<evidence type="ECO:0000256" key="10">
    <source>
        <dbReference type="ARBA" id="ARBA00022884"/>
    </source>
</evidence>
<evidence type="ECO:0000256" key="5">
    <source>
        <dbReference type="ARBA" id="ARBA00022490"/>
    </source>
</evidence>
<evidence type="ECO:0000256" key="4">
    <source>
        <dbReference type="ARBA" id="ARBA00022448"/>
    </source>
</evidence>
<evidence type="ECO:0000256" key="12">
    <source>
        <dbReference type="ARBA" id="ARBA00024761"/>
    </source>
</evidence>
<dbReference type="NCBIfam" id="TIGR01628">
    <property type="entry name" value="PABP-1234"/>
    <property type="match status" value="1"/>
</dbReference>
<evidence type="ECO:0000256" key="3">
    <source>
        <dbReference type="ARBA" id="ARBA00008557"/>
    </source>
</evidence>
<dbReference type="GO" id="GO:0005634">
    <property type="term" value="C:nucleus"/>
    <property type="evidence" value="ECO:0007669"/>
    <property type="project" value="UniProtKB-SubCell"/>
</dbReference>
<comment type="similarity">
    <text evidence="3 14">Belongs to the polyadenylate-binding protein type-1 family.</text>
</comment>
<dbReference type="FunFam" id="3.30.70.330:FF:000355">
    <property type="entry name" value="Polyadenylate-binding protein"/>
    <property type="match status" value="1"/>
</dbReference>
<feature type="compositionally biased region" description="Low complexity" evidence="15">
    <location>
        <begin position="53"/>
        <end position="64"/>
    </location>
</feature>
<evidence type="ECO:0000313" key="18">
    <source>
        <dbReference type="EMBL" id="KAK4126885.1"/>
    </source>
</evidence>
<dbReference type="InterPro" id="IPR035979">
    <property type="entry name" value="RBD_domain_sf"/>
</dbReference>
<dbReference type="GeneID" id="87825111"/>
<dbReference type="InterPro" id="IPR045305">
    <property type="entry name" value="RRM2_I_PABPs"/>
</dbReference>
<proteinExistence type="inferred from homology"/>
<dbReference type="GO" id="GO:0010494">
    <property type="term" value="C:cytoplasmic stress granule"/>
    <property type="evidence" value="ECO:0007669"/>
    <property type="project" value="UniProtKB-ARBA"/>
</dbReference>
<feature type="compositionally biased region" description="Gly residues" evidence="15">
    <location>
        <begin position="634"/>
        <end position="643"/>
    </location>
</feature>
<dbReference type="Gene3D" id="1.10.1900.10">
    <property type="entry name" value="c-terminal domain of poly(a) binding protein"/>
    <property type="match status" value="1"/>
</dbReference>
<dbReference type="CDD" id="cd12379">
    <property type="entry name" value="RRM2_I_PABPs"/>
    <property type="match status" value="1"/>
</dbReference>
<evidence type="ECO:0000256" key="7">
    <source>
        <dbReference type="ARBA" id="ARBA00022737"/>
    </source>
</evidence>
<feature type="domain" description="RRM" evidence="16">
    <location>
        <begin position="152"/>
        <end position="229"/>
    </location>
</feature>
<feature type="region of interest" description="Disordered" evidence="15">
    <location>
        <begin position="24"/>
        <end position="64"/>
    </location>
</feature>
<dbReference type="GO" id="GO:0006397">
    <property type="term" value="P:mRNA processing"/>
    <property type="evidence" value="ECO:0007669"/>
    <property type="project" value="UniProtKB-KW"/>
</dbReference>
<feature type="compositionally biased region" description="Low complexity" evidence="15">
    <location>
        <begin position="745"/>
        <end position="758"/>
    </location>
</feature>
<evidence type="ECO:0000259" key="16">
    <source>
        <dbReference type="PROSITE" id="PS50102"/>
    </source>
</evidence>
<dbReference type="GO" id="GO:0051028">
    <property type="term" value="P:mRNA transport"/>
    <property type="evidence" value="ECO:0007669"/>
    <property type="project" value="UniProtKB-KW"/>
</dbReference>
<dbReference type="CDD" id="cd12381">
    <property type="entry name" value="RRM4_I_PABPs"/>
    <property type="match status" value="1"/>
</dbReference>
<keyword evidence="7" id="KW-0677">Repeat</keyword>
<keyword evidence="6" id="KW-0507">mRNA processing</keyword>
<gene>
    <name evidence="18" type="ORF">N657DRAFT_565212</name>
</gene>
<evidence type="ECO:0000256" key="13">
    <source>
        <dbReference type="PROSITE-ProRule" id="PRU00176"/>
    </source>
</evidence>
<dbReference type="EMBL" id="MU853224">
    <property type="protein sequence ID" value="KAK4126885.1"/>
    <property type="molecule type" value="Genomic_DNA"/>
</dbReference>
<keyword evidence="10 13" id="KW-0694">RNA-binding</keyword>
<dbReference type="SUPFAM" id="SSF54928">
    <property type="entry name" value="RNA-binding domain, RBD"/>
    <property type="match status" value="3"/>
</dbReference>
<feature type="domain" description="RRM" evidence="16">
    <location>
        <begin position="348"/>
        <end position="465"/>
    </location>
</feature>
<feature type="region of interest" description="Disordered" evidence="15">
    <location>
        <begin position="745"/>
        <end position="773"/>
    </location>
</feature>
<evidence type="ECO:0000256" key="6">
    <source>
        <dbReference type="ARBA" id="ARBA00022664"/>
    </source>
</evidence>
<dbReference type="SMART" id="SM00361">
    <property type="entry name" value="RRM_1"/>
    <property type="match status" value="4"/>
</dbReference>
<dbReference type="Gene3D" id="3.30.70.330">
    <property type="match status" value="4"/>
</dbReference>
<dbReference type="PANTHER" id="PTHR24012">
    <property type="entry name" value="RNA BINDING PROTEIN"/>
    <property type="match status" value="1"/>
</dbReference>
<keyword evidence="9" id="KW-0810">Translation regulation</keyword>
<feature type="domain" description="PABC" evidence="17">
    <location>
        <begin position="668"/>
        <end position="745"/>
    </location>
</feature>
<dbReference type="PROSITE" id="PS50102">
    <property type="entry name" value="RRM"/>
    <property type="match status" value="4"/>
</dbReference>
<feature type="compositionally biased region" description="Basic and acidic residues" evidence="15">
    <location>
        <begin position="760"/>
        <end position="773"/>
    </location>
</feature>